<name>A0A5C4R5P3_9RHOB</name>
<evidence type="ECO:0000259" key="1">
    <source>
        <dbReference type="PROSITE" id="PS51186"/>
    </source>
</evidence>
<proteinExistence type="predicted"/>
<organism evidence="2 3">
    <name type="scientific">Paracoccus haeundaensis</name>
    <dbReference type="NCBI Taxonomy" id="225362"/>
    <lineage>
        <taxon>Bacteria</taxon>
        <taxon>Pseudomonadati</taxon>
        <taxon>Pseudomonadota</taxon>
        <taxon>Alphaproteobacteria</taxon>
        <taxon>Rhodobacterales</taxon>
        <taxon>Paracoccaceae</taxon>
        <taxon>Paracoccus</taxon>
    </lineage>
</organism>
<accession>A0A5C4R5P3</accession>
<dbReference type="GO" id="GO:0016747">
    <property type="term" value="F:acyltransferase activity, transferring groups other than amino-acyl groups"/>
    <property type="evidence" value="ECO:0007669"/>
    <property type="project" value="InterPro"/>
</dbReference>
<comment type="caution">
    <text evidence="2">The sequence shown here is derived from an EMBL/GenBank/DDBJ whole genome shotgun (WGS) entry which is preliminary data.</text>
</comment>
<keyword evidence="2" id="KW-0808">Transferase</keyword>
<dbReference type="AlphaFoldDB" id="A0A5C4R5P3"/>
<evidence type="ECO:0000313" key="3">
    <source>
        <dbReference type="Proteomes" id="UP000304880"/>
    </source>
</evidence>
<dbReference type="EMBL" id="VDDC01000020">
    <property type="protein sequence ID" value="TNH39004.1"/>
    <property type="molecule type" value="Genomic_DNA"/>
</dbReference>
<dbReference type="CDD" id="cd04301">
    <property type="entry name" value="NAT_SF"/>
    <property type="match status" value="1"/>
</dbReference>
<dbReference type="PANTHER" id="PTHR43072">
    <property type="entry name" value="N-ACETYLTRANSFERASE"/>
    <property type="match status" value="1"/>
</dbReference>
<dbReference type="Proteomes" id="UP000304880">
    <property type="component" value="Unassembled WGS sequence"/>
</dbReference>
<feature type="domain" description="N-acetyltransferase" evidence="1">
    <location>
        <begin position="1"/>
        <end position="170"/>
    </location>
</feature>
<gene>
    <name evidence="2" type="ORF">FHD67_12070</name>
</gene>
<dbReference type="RefSeq" id="WP_139598821.1">
    <property type="nucleotide sequence ID" value="NZ_VDDC01000020.1"/>
</dbReference>
<protein>
    <submittedName>
        <fullName evidence="2">GNAT family N-acetyltransferase</fullName>
    </submittedName>
</protein>
<sequence length="170" mass="18197">MRFRLAEPSDAPMLAAISIEVWLGTYIRRGVSDAFATYALTQFTPARLAAVICDPDEHVIVSQNDDGPDAFIRISSGKAAPVAGCSTTEISTLYVQPRHQGRGLGRALLHQGLDHAAGKGAGSVWLTTNAENAPAIAFYQGNGFDRVGTTAFRIADQTYPNDVFSRATAR</sequence>
<dbReference type="Pfam" id="PF00583">
    <property type="entry name" value="Acetyltransf_1"/>
    <property type="match status" value="1"/>
</dbReference>
<reference evidence="2 3" key="1">
    <citation type="submission" date="2019-06" db="EMBL/GenBank/DDBJ databases">
        <authorList>
            <person name="Li J."/>
        </authorList>
    </citation>
    <scope>NUCLEOTIDE SEQUENCE [LARGE SCALE GENOMIC DNA]</scope>
    <source>
        <strain evidence="2 3">CGMCC 1.8012</strain>
    </source>
</reference>
<dbReference type="PROSITE" id="PS51186">
    <property type="entry name" value="GNAT"/>
    <property type="match status" value="1"/>
</dbReference>
<dbReference type="InterPro" id="IPR000182">
    <property type="entry name" value="GNAT_dom"/>
</dbReference>
<dbReference type="InterPro" id="IPR016181">
    <property type="entry name" value="Acyl_CoA_acyltransferase"/>
</dbReference>
<evidence type="ECO:0000313" key="2">
    <source>
        <dbReference type="EMBL" id="TNH39004.1"/>
    </source>
</evidence>
<dbReference type="Gene3D" id="3.40.630.30">
    <property type="match status" value="1"/>
</dbReference>
<keyword evidence="3" id="KW-1185">Reference proteome</keyword>
<dbReference type="SUPFAM" id="SSF55729">
    <property type="entry name" value="Acyl-CoA N-acyltransferases (Nat)"/>
    <property type="match status" value="1"/>
</dbReference>